<comment type="caution">
    <text evidence="1">The sequence shown here is derived from an EMBL/GenBank/DDBJ whole genome shotgun (WGS) entry which is preliminary data.</text>
</comment>
<reference evidence="1 2" key="1">
    <citation type="journal article" date="2016" name="Nat. Commun.">
        <title>Thousands of microbial genomes shed light on interconnected biogeochemical processes in an aquifer system.</title>
        <authorList>
            <person name="Anantharaman K."/>
            <person name="Brown C.T."/>
            <person name="Hug L.A."/>
            <person name="Sharon I."/>
            <person name="Castelle C.J."/>
            <person name="Probst A.J."/>
            <person name="Thomas B.C."/>
            <person name="Singh A."/>
            <person name="Wilkins M.J."/>
            <person name="Karaoz U."/>
            <person name="Brodie E.L."/>
            <person name="Williams K.H."/>
            <person name="Hubbard S.S."/>
            <person name="Banfield J.F."/>
        </authorList>
    </citation>
    <scope>NUCLEOTIDE SEQUENCE [LARGE SCALE GENOMIC DNA]</scope>
</reference>
<organism evidence="1 2">
    <name type="scientific">candidate division WOR-1 bacterium RIFOXYC2_FULL_46_14</name>
    <dbReference type="NCBI Taxonomy" id="1802587"/>
    <lineage>
        <taxon>Bacteria</taxon>
        <taxon>Bacillati</taxon>
        <taxon>Saganbacteria</taxon>
    </lineage>
</organism>
<dbReference type="AlphaFoldDB" id="A0A1F4U8W8"/>
<gene>
    <name evidence="1" type="ORF">A2438_00320</name>
</gene>
<sequence length="62" mass="6950">MITRAEKLQTFNQTLCAHRATLLKLFPAATAEQIERATNRPSTALFTKGTAPLPIYIDYLDL</sequence>
<protein>
    <submittedName>
        <fullName evidence="1">Uncharacterized protein</fullName>
    </submittedName>
</protein>
<dbReference type="Proteomes" id="UP000179242">
    <property type="component" value="Unassembled WGS sequence"/>
</dbReference>
<name>A0A1F4U8W8_UNCSA</name>
<proteinExistence type="predicted"/>
<evidence type="ECO:0000313" key="2">
    <source>
        <dbReference type="Proteomes" id="UP000179242"/>
    </source>
</evidence>
<accession>A0A1F4U8W8</accession>
<evidence type="ECO:0000313" key="1">
    <source>
        <dbReference type="EMBL" id="OGC40733.1"/>
    </source>
</evidence>
<dbReference type="EMBL" id="MEUJ01000002">
    <property type="protein sequence ID" value="OGC40733.1"/>
    <property type="molecule type" value="Genomic_DNA"/>
</dbReference>